<accession>A0ABT2IGB1</accession>
<evidence type="ECO:0000313" key="2">
    <source>
        <dbReference type="Proteomes" id="UP001142057"/>
    </source>
</evidence>
<comment type="caution">
    <text evidence="1">The sequence shown here is derived from an EMBL/GenBank/DDBJ whole genome shotgun (WGS) entry which is preliminary data.</text>
</comment>
<dbReference type="EMBL" id="JANZQH010000003">
    <property type="protein sequence ID" value="MCT2407682.1"/>
    <property type="molecule type" value="Genomic_DNA"/>
</dbReference>
<evidence type="ECO:0000313" key="1">
    <source>
        <dbReference type="EMBL" id="MCT2407682.1"/>
    </source>
</evidence>
<dbReference type="Proteomes" id="UP001142057">
    <property type="component" value="Unassembled WGS sequence"/>
</dbReference>
<gene>
    <name evidence="1" type="ORF">NZD88_09050</name>
</gene>
<keyword evidence="2" id="KW-1185">Reference proteome</keyword>
<organism evidence="1 2">
    <name type="scientific">Chryseobacterium pyrolae</name>
    <dbReference type="NCBI Taxonomy" id="2987481"/>
    <lineage>
        <taxon>Bacteria</taxon>
        <taxon>Pseudomonadati</taxon>
        <taxon>Bacteroidota</taxon>
        <taxon>Flavobacteriia</taxon>
        <taxon>Flavobacteriales</taxon>
        <taxon>Weeksellaceae</taxon>
        <taxon>Chryseobacterium group</taxon>
        <taxon>Chryseobacterium</taxon>
    </lineage>
</organism>
<name>A0ABT2IGB1_9FLAO</name>
<reference evidence="1" key="1">
    <citation type="submission" date="2022-08" db="EMBL/GenBank/DDBJ databases">
        <title>Chryseobacterium antibioticum,isolated from the rhizosphere soil of Pyrola in Tibet.</title>
        <authorList>
            <person name="Kan Y."/>
        </authorList>
    </citation>
    <scope>NUCLEOTIDE SEQUENCE</scope>
    <source>
        <strain evidence="1">Pc2-12</strain>
    </source>
</reference>
<sequence length="165" mass="19463">MNTKEFKDKAIEISLKCVDKEPKDWLTFNDKMNTQLLDDSYKSKFVLLEKNELPILNCSLNNSYLLVTTERVISIIDNKYDEVYSKDLEGLCNDYEKFNYKNENNQHPKTNFICIEKTNKAKLLVITDSYYPAFFAKMLICNVLLYKKEGRWFLNPSKKTLNSKI</sequence>
<protein>
    <submittedName>
        <fullName evidence="1">Uncharacterized protein</fullName>
    </submittedName>
</protein>
<dbReference type="RefSeq" id="WP_259828816.1">
    <property type="nucleotide sequence ID" value="NZ_JANZQH010000003.1"/>
</dbReference>
<proteinExistence type="predicted"/>